<evidence type="ECO:0000256" key="14">
    <source>
        <dbReference type="SAM" id="SignalP"/>
    </source>
</evidence>
<evidence type="ECO:0000259" key="15">
    <source>
        <dbReference type="Pfam" id="PF00082"/>
    </source>
</evidence>
<dbReference type="InterPro" id="IPR023828">
    <property type="entry name" value="Peptidase_S8_Ser-AS"/>
</dbReference>
<dbReference type="RefSeq" id="WP_130292362.1">
    <property type="nucleotide sequence ID" value="NZ_SHKL01000001.1"/>
</dbReference>
<dbReference type="InterPro" id="IPR015500">
    <property type="entry name" value="Peptidase_S8_subtilisin-rel"/>
</dbReference>
<dbReference type="InterPro" id="IPR036852">
    <property type="entry name" value="Peptidase_S8/S53_dom_sf"/>
</dbReference>
<feature type="active site" description="Charge relay system" evidence="10">
    <location>
        <position position="198"/>
    </location>
</feature>
<dbReference type="InterPro" id="IPR022398">
    <property type="entry name" value="Peptidase_S8_His-AS"/>
</dbReference>
<dbReference type="PANTHER" id="PTHR43806:SF11">
    <property type="entry name" value="CEREVISIN-RELATED"/>
    <property type="match status" value="1"/>
</dbReference>
<evidence type="ECO:0000256" key="6">
    <source>
        <dbReference type="ARBA" id="ARBA00022801"/>
    </source>
</evidence>
<evidence type="ECO:0000256" key="7">
    <source>
        <dbReference type="ARBA" id="ARBA00022825"/>
    </source>
</evidence>
<evidence type="ECO:0000313" key="16">
    <source>
        <dbReference type="EMBL" id="RZT88348.1"/>
    </source>
</evidence>
<keyword evidence="8 13" id="KW-1133">Transmembrane helix</keyword>
<dbReference type="Pfam" id="PF00082">
    <property type="entry name" value="Peptidase_S8"/>
    <property type="match status" value="1"/>
</dbReference>
<dbReference type="PANTHER" id="PTHR43806">
    <property type="entry name" value="PEPTIDASE S8"/>
    <property type="match status" value="1"/>
</dbReference>
<keyword evidence="4 10" id="KW-0645">Protease</keyword>
<evidence type="ECO:0000256" key="11">
    <source>
        <dbReference type="RuleBase" id="RU003355"/>
    </source>
</evidence>
<accession>A0A4Q7V3Z6</accession>
<evidence type="ECO:0000256" key="10">
    <source>
        <dbReference type="PROSITE-ProRule" id="PRU01240"/>
    </source>
</evidence>
<reference evidence="16 17" key="1">
    <citation type="submission" date="2019-02" db="EMBL/GenBank/DDBJ databases">
        <title>Sequencing the genomes of 1000 actinobacteria strains.</title>
        <authorList>
            <person name="Klenk H.-P."/>
        </authorList>
    </citation>
    <scope>NUCLEOTIDE SEQUENCE [LARGE SCALE GENOMIC DNA]</scope>
    <source>
        <strain evidence="16 17">DSM 45779</strain>
    </source>
</reference>
<dbReference type="PRINTS" id="PR00723">
    <property type="entry name" value="SUBTILISIN"/>
</dbReference>
<evidence type="ECO:0000313" key="17">
    <source>
        <dbReference type="Proteomes" id="UP000291591"/>
    </source>
</evidence>
<dbReference type="GO" id="GO:0005886">
    <property type="term" value="C:plasma membrane"/>
    <property type="evidence" value="ECO:0007669"/>
    <property type="project" value="UniProtKB-SubCell"/>
</dbReference>
<proteinExistence type="inferred from homology"/>
<dbReference type="PROSITE" id="PS00138">
    <property type="entry name" value="SUBTILASE_SER"/>
    <property type="match status" value="1"/>
</dbReference>
<name>A0A4Q7V3Z6_PSEST</name>
<keyword evidence="5 13" id="KW-0812">Transmembrane</keyword>
<keyword evidence="14" id="KW-0732">Signal</keyword>
<protein>
    <submittedName>
        <fullName evidence="16">Membrane-anchored mycosin MYCP</fullName>
    </submittedName>
</protein>
<feature type="transmembrane region" description="Helical" evidence="13">
    <location>
        <begin position="487"/>
        <end position="507"/>
    </location>
</feature>
<dbReference type="InterPro" id="IPR000209">
    <property type="entry name" value="Peptidase_S8/S53_dom"/>
</dbReference>
<dbReference type="PROSITE" id="PS00136">
    <property type="entry name" value="SUBTILASE_ASP"/>
    <property type="match status" value="1"/>
</dbReference>
<dbReference type="PROSITE" id="PS51892">
    <property type="entry name" value="SUBTILASE"/>
    <property type="match status" value="1"/>
</dbReference>
<feature type="domain" description="Peptidase S8/S53" evidence="15">
    <location>
        <begin position="157"/>
        <end position="428"/>
    </location>
</feature>
<evidence type="ECO:0000256" key="13">
    <source>
        <dbReference type="SAM" id="Phobius"/>
    </source>
</evidence>
<evidence type="ECO:0000256" key="3">
    <source>
        <dbReference type="ARBA" id="ARBA00022475"/>
    </source>
</evidence>
<feature type="region of interest" description="Disordered" evidence="12">
    <location>
        <begin position="81"/>
        <end position="123"/>
    </location>
</feature>
<dbReference type="Gene3D" id="3.40.50.200">
    <property type="entry name" value="Peptidase S8/S53 domain"/>
    <property type="match status" value="1"/>
</dbReference>
<sequence length="544" mass="53430">MSGRRAGRFTLTAAGVALALAPALTVGPAVTPALAVTPAPAVAPAPAATPASAVAPAQAVGSAGVPTTAVDPGVASAAVVRPASSSTSPTALAPATTASPSASRPLRPTAADPGPDAPGPAAGLTQRVECTASSGTSPASAVRGSDPLAAVHRLADGDGQRVAVIDTGVSPHPRLDGRLIGGGDYLAGGDGLDDCDGHGTEVAGLIAAVPDPVTRTGSGVAPRAQVLSLRQSSSRFTVTGPDGRDRPAGEIGTLADAITRAVALRATVVNISEVVCVPQAQADSAGAPLRAAVRAASEAGVVVVAAAGNVDPSGTCTGAAGLRPMPALFDDVIAVAAVDGDDRVAPFSVPGPWVDVAAPGVAVASLSVGGGATGPVLNGTSYAAPVVAGVAALLRQRFPSLTPDQVADRIRATARHPAAGRDPRVGYGVLDPLAALTAEPLLLSPSQDPAGGSVTGPRTGTGPDVASRAGTGTLLPGLGQRRPDHTVALSTGIAAALVLLGAVSALLRRLRRETGRARTDRRPGPADHPDHRRPEHTPEPLARR</sequence>
<dbReference type="GO" id="GO:0006508">
    <property type="term" value="P:proteolysis"/>
    <property type="evidence" value="ECO:0007669"/>
    <property type="project" value="UniProtKB-KW"/>
</dbReference>
<dbReference type="NCBIfam" id="TIGR03921">
    <property type="entry name" value="T7SS_mycosin"/>
    <property type="match status" value="1"/>
</dbReference>
<feature type="signal peptide" evidence="14">
    <location>
        <begin position="1"/>
        <end position="35"/>
    </location>
</feature>
<dbReference type="EMBL" id="SHKL01000001">
    <property type="protein sequence ID" value="RZT88348.1"/>
    <property type="molecule type" value="Genomic_DNA"/>
</dbReference>
<evidence type="ECO:0000256" key="9">
    <source>
        <dbReference type="ARBA" id="ARBA00023136"/>
    </source>
</evidence>
<keyword evidence="9 13" id="KW-0472">Membrane</keyword>
<keyword evidence="17" id="KW-1185">Reference proteome</keyword>
<dbReference type="OrthoDB" id="9798386at2"/>
<gene>
    <name evidence="16" type="ORF">EV383_5287</name>
</gene>
<keyword evidence="6 10" id="KW-0378">Hydrolase</keyword>
<feature type="chain" id="PRO_5020917509" evidence="14">
    <location>
        <begin position="36"/>
        <end position="544"/>
    </location>
</feature>
<comment type="subcellular location">
    <subcellularLocation>
        <location evidence="1">Cell membrane</location>
        <topology evidence="1">Single-pass membrane protein</topology>
    </subcellularLocation>
</comment>
<evidence type="ECO:0000256" key="2">
    <source>
        <dbReference type="ARBA" id="ARBA00011073"/>
    </source>
</evidence>
<evidence type="ECO:0000256" key="4">
    <source>
        <dbReference type="ARBA" id="ARBA00022670"/>
    </source>
</evidence>
<dbReference type="Proteomes" id="UP000291591">
    <property type="component" value="Unassembled WGS sequence"/>
</dbReference>
<dbReference type="PROSITE" id="PS00137">
    <property type="entry name" value="SUBTILASE_HIS"/>
    <property type="match status" value="1"/>
</dbReference>
<dbReference type="AlphaFoldDB" id="A0A4Q7V3Z6"/>
<dbReference type="GO" id="GO:0004252">
    <property type="term" value="F:serine-type endopeptidase activity"/>
    <property type="evidence" value="ECO:0007669"/>
    <property type="project" value="UniProtKB-UniRule"/>
</dbReference>
<organism evidence="16 17">
    <name type="scientific">Pseudonocardia sediminis</name>
    <dbReference type="NCBI Taxonomy" id="1397368"/>
    <lineage>
        <taxon>Bacteria</taxon>
        <taxon>Bacillati</taxon>
        <taxon>Actinomycetota</taxon>
        <taxon>Actinomycetes</taxon>
        <taxon>Pseudonocardiales</taxon>
        <taxon>Pseudonocardiaceae</taxon>
        <taxon>Pseudonocardia</taxon>
    </lineage>
</organism>
<evidence type="ECO:0000256" key="8">
    <source>
        <dbReference type="ARBA" id="ARBA00022989"/>
    </source>
</evidence>
<evidence type="ECO:0000256" key="12">
    <source>
        <dbReference type="SAM" id="MobiDB-lite"/>
    </source>
</evidence>
<feature type="region of interest" description="Disordered" evidence="12">
    <location>
        <begin position="512"/>
        <end position="544"/>
    </location>
</feature>
<comment type="similarity">
    <text evidence="2 10 11">Belongs to the peptidase S8 family.</text>
</comment>
<keyword evidence="7 10" id="KW-0720">Serine protease</keyword>
<evidence type="ECO:0000256" key="1">
    <source>
        <dbReference type="ARBA" id="ARBA00004162"/>
    </source>
</evidence>
<dbReference type="InterPro" id="IPR023827">
    <property type="entry name" value="Peptidase_S8_Asp-AS"/>
</dbReference>
<feature type="active site" description="Charge relay system" evidence="10">
    <location>
        <position position="381"/>
    </location>
</feature>
<feature type="region of interest" description="Disordered" evidence="12">
    <location>
        <begin position="443"/>
        <end position="481"/>
    </location>
</feature>
<dbReference type="InterPro" id="IPR050131">
    <property type="entry name" value="Peptidase_S8_subtilisin-like"/>
</dbReference>
<feature type="active site" description="Charge relay system" evidence="10">
    <location>
        <position position="166"/>
    </location>
</feature>
<keyword evidence="3" id="KW-1003">Cell membrane</keyword>
<comment type="caution">
    <text evidence="16">The sequence shown here is derived from an EMBL/GenBank/DDBJ whole genome shotgun (WGS) entry which is preliminary data.</text>
</comment>
<dbReference type="InterPro" id="IPR023834">
    <property type="entry name" value="T7SS_pept_S8A_mycosin"/>
</dbReference>
<evidence type="ECO:0000256" key="5">
    <source>
        <dbReference type="ARBA" id="ARBA00022692"/>
    </source>
</evidence>
<dbReference type="SUPFAM" id="SSF52743">
    <property type="entry name" value="Subtilisin-like"/>
    <property type="match status" value="1"/>
</dbReference>